<name>A0ABR7YUD2_9SPHI</name>
<sequence length="247" mass="28437">MIKYCLLLFALFVGNVYGQLKEPQLRPKINRDSLIKTLIEEFSAEEQSELLNATDETIDFILFMGTMPTSSKKELIDNYTEREAEIKQLKDHFKELIPAGVHVDFGVDPPHKYFDIPERISLKIFKTGDKENSRDRMIFHSDSYNDVPDSLETGYKILGWDEFTLTKIRQLLSDANCISISTGNELATIGFSYSGLGKYAYKLFDQLLSEEQQQKYNDGCFYIYYKDNVVLEYGGGAIGRQCFEEDE</sequence>
<proteinExistence type="predicted"/>
<accession>A0ABR7YUD2</accession>
<keyword evidence="2" id="KW-1185">Reference proteome</keyword>
<dbReference type="Proteomes" id="UP000602759">
    <property type="component" value="Unassembled WGS sequence"/>
</dbReference>
<reference evidence="1 2" key="1">
    <citation type="submission" date="2020-08" db="EMBL/GenBank/DDBJ databases">
        <title>Sphingobacterium sp. DN00404 isolated from aquaculture water.</title>
        <authorList>
            <person name="Zhang M."/>
        </authorList>
    </citation>
    <scope>NUCLEOTIDE SEQUENCE [LARGE SCALE GENOMIC DNA]</scope>
    <source>
        <strain evidence="1 2">DN00404</strain>
    </source>
</reference>
<protein>
    <submittedName>
        <fullName evidence="1">Uncharacterized protein</fullName>
    </submittedName>
</protein>
<dbReference type="EMBL" id="JACOIK010000016">
    <property type="protein sequence ID" value="MBD1434945.1"/>
    <property type="molecule type" value="Genomic_DNA"/>
</dbReference>
<organism evidence="1 2">
    <name type="scientific">Sphingobacterium micropteri</name>
    <dbReference type="NCBI Taxonomy" id="2763501"/>
    <lineage>
        <taxon>Bacteria</taxon>
        <taxon>Pseudomonadati</taxon>
        <taxon>Bacteroidota</taxon>
        <taxon>Sphingobacteriia</taxon>
        <taxon>Sphingobacteriales</taxon>
        <taxon>Sphingobacteriaceae</taxon>
        <taxon>Sphingobacterium</taxon>
    </lineage>
</organism>
<gene>
    <name evidence="1" type="ORF">H8B06_19140</name>
</gene>
<evidence type="ECO:0000313" key="1">
    <source>
        <dbReference type="EMBL" id="MBD1434945.1"/>
    </source>
</evidence>
<dbReference type="RefSeq" id="WP_190995798.1">
    <property type="nucleotide sequence ID" value="NZ_JACOIK010000016.1"/>
</dbReference>
<evidence type="ECO:0000313" key="2">
    <source>
        <dbReference type="Proteomes" id="UP000602759"/>
    </source>
</evidence>
<comment type="caution">
    <text evidence="1">The sequence shown here is derived from an EMBL/GenBank/DDBJ whole genome shotgun (WGS) entry which is preliminary data.</text>
</comment>